<name>A0A1S9PJF9_9SPHI</name>
<dbReference type="EMBL" id="MBTF01000003">
    <property type="protein sequence ID" value="OOQ61059.1"/>
    <property type="molecule type" value="Genomic_DNA"/>
</dbReference>
<keyword evidence="3" id="KW-1185">Reference proteome</keyword>
<keyword evidence="1" id="KW-0472">Membrane</keyword>
<protein>
    <submittedName>
        <fullName evidence="2">Uncharacterized protein</fullName>
    </submittedName>
</protein>
<dbReference type="AlphaFoldDB" id="A0A1S9PJF9"/>
<evidence type="ECO:0000313" key="2">
    <source>
        <dbReference type="EMBL" id="OOQ61059.1"/>
    </source>
</evidence>
<reference evidence="2 3" key="1">
    <citation type="submission" date="2016-07" db="EMBL/GenBank/DDBJ databases">
        <title>Genomic analysis of zinc-resistant bacterium Mucilaginibacter pedocola TBZ30.</title>
        <authorList>
            <person name="Huang J."/>
            <person name="Tang J."/>
        </authorList>
    </citation>
    <scope>NUCLEOTIDE SEQUENCE [LARGE SCALE GENOMIC DNA]</scope>
    <source>
        <strain evidence="2 3">TBZ30</strain>
    </source>
</reference>
<dbReference type="Proteomes" id="UP000189739">
    <property type="component" value="Unassembled WGS sequence"/>
</dbReference>
<feature type="transmembrane region" description="Helical" evidence="1">
    <location>
        <begin position="13"/>
        <end position="32"/>
    </location>
</feature>
<feature type="transmembrane region" description="Helical" evidence="1">
    <location>
        <begin position="39"/>
        <end position="56"/>
    </location>
</feature>
<gene>
    <name evidence="2" type="ORF">BC343_21665</name>
</gene>
<dbReference type="OrthoDB" id="799921at2"/>
<sequence>MEEPKKAPANYKVIGINVAIFAVYTLGCKLIYDDIFNAIPVYAIHVLACFVLAIIYRQLVWVLSGMLLLLIGFSTCVAIFTLG</sequence>
<keyword evidence="1" id="KW-0812">Transmembrane</keyword>
<evidence type="ECO:0000313" key="3">
    <source>
        <dbReference type="Proteomes" id="UP000189739"/>
    </source>
</evidence>
<organism evidence="2 3">
    <name type="scientific">Mucilaginibacter pedocola</name>
    <dbReference type="NCBI Taxonomy" id="1792845"/>
    <lineage>
        <taxon>Bacteria</taxon>
        <taxon>Pseudomonadati</taxon>
        <taxon>Bacteroidota</taxon>
        <taxon>Sphingobacteriia</taxon>
        <taxon>Sphingobacteriales</taxon>
        <taxon>Sphingobacteriaceae</taxon>
        <taxon>Mucilaginibacter</taxon>
    </lineage>
</organism>
<comment type="caution">
    <text evidence="2">The sequence shown here is derived from an EMBL/GenBank/DDBJ whole genome shotgun (WGS) entry which is preliminary data.</text>
</comment>
<proteinExistence type="predicted"/>
<keyword evidence="1" id="KW-1133">Transmembrane helix</keyword>
<feature type="transmembrane region" description="Helical" evidence="1">
    <location>
        <begin position="62"/>
        <end position="82"/>
    </location>
</feature>
<dbReference type="STRING" id="1792845.BC343_21665"/>
<dbReference type="RefSeq" id="WP_078346887.1">
    <property type="nucleotide sequence ID" value="NZ_MBTF01000003.1"/>
</dbReference>
<accession>A0A1S9PJF9</accession>
<evidence type="ECO:0000256" key="1">
    <source>
        <dbReference type="SAM" id="Phobius"/>
    </source>
</evidence>